<dbReference type="InterPro" id="IPR029266">
    <property type="entry name" value="FAM217"/>
</dbReference>
<gene>
    <name evidence="3" type="primary">LOC106597339</name>
</gene>
<feature type="compositionally biased region" description="Polar residues" evidence="1">
    <location>
        <begin position="181"/>
        <end position="197"/>
    </location>
</feature>
<protein>
    <recommendedName>
        <fullName evidence="4">Protein FAM64A-like</fullName>
    </recommendedName>
</protein>
<sequence>MIKTARVRQTATLNMSNRYMSTARRHGLAEVHLSTPGAVSGQINQDFYISHLIRQLEDLDMSSGVRAQKIFPSTLNSSIYLTTCRSPSESVQSQPQRAQFRMIHRRPTINIHHLNSRLRHPSFTKHNQGEGRDTSSSESLKITPVQAAYTVNSRDRRKGNAERRVKTFYCWGPMNDRTGLWSGTSTDGSKRNGSSTPADIHSDASDLSDQEKGGAQAHEWVTPEVELRLRPEPFDLDLDSDLHFSESSEAQSPFAEVLPASLKVLDLTRSLPSTADWESRQSLHMREPSLVAIVSRLSEMEDLQAATVQRELTKTGRCRPATAVSLTRSTSRLRKADSVVSSVTELSLSRDSRTRPTCAPYKQNCIRVGARPHTVFKRPCSSSAKLNRTETLVQVQSWGEGSTPKPTGCTKIRKAKASKKGTLTSYRVSPPSSAKNKTKARDLRKA</sequence>
<name>A0A1S3QWH8_SALSA</name>
<dbReference type="AlphaFoldDB" id="A0A1S3QWH8"/>
<feature type="region of interest" description="Disordered" evidence="1">
    <location>
        <begin position="117"/>
        <end position="158"/>
    </location>
</feature>
<feature type="compositionally biased region" description="Basic and acidic residues" evidence="1">
    <location>
        <begin position="200"/>
        <end position="212"/>
    </location>
</feature>
<dbReference type="OrthoDB" id="8763336at2759"/>
<organism evidence="2 3">
    <name type="scientific">Salmo salar</name>
    <name type="common">Atlantic salmon</name>
    <dbReference type="NCBI Taxonomy" id="8030"/>
    <lineage>
        <taxon>Eukaryota</taxon>
        <taxon>Metazoa</taxon>
        <taxon>Chordata</taxon>
        <taxon>Craniata</taxon>
        <taxon>Vertebrata</taxon>
        <taxon>Euteleostomi</taxon>
        <taxon>Actinopterygii</taxon>
        <taxon>Neopterygii</taxon>
        <taxon>Teleostei</taxon>
        <taxon>Protacanthopterygii</taxon>
        <taxon>Salmoniformes</taxon>
        <taxon>Salmonidae</taxon>
        <taxon>Salmoninae</taxon>
        <taxon>Salmo</taxon>
    </lineage>
</organism>
<accession>A0A1S3QWH8</accession>
<keyword evidence="2" id="KW-1185">Reference proteome</keyword>
<proteinExistence type="predicted"/>
<evidence type="ECO:0008006" key="4">
    <source>
        <dbReference type="Google" id="ProtNLM"/>
    </source>
</evidence>
<feature type="region of interest" description="Disordered" evidence="1">
    <location>
        <begin position="398"/>
        <end position="446"/>
    </location>
</feature>
<dbReference type="Proteomes" id="UP001652741">
    <property type="component" value="Chromosome ssa03"/>
</dbReference>
<dbReference type="KEGG" id="sasa:106597339"/>
<dbReference type="Pfam" id="PF15344">
    <property type="entry name" value="FAM217"/>
    <property type="match status" value="1"/>
</dbReference>
<dbReference type="GeneID" id="106597339"/>
<evidence type="ECO:0000313" key="2">
    <source>
        <dbReference type="Proteomes" id="UP001652741"/>
    </source>
</evidence>
<evidence type="ECO:0000256" key="1">
    <source>
        <dbReference type="SAM" id="MobiDB-lite"/>
    </source>
</evidence>
<reference evidence="3" key="1">
    <citation type="submission" date="2025-08" db="UniProtKB">
        <authorList>
            <consortium name="RefSeq"/>
        </authorList>
    </citation>
    <scope>IDENTIFICATION</scope>
</reference>
<feature type="region of interest" description="Disordered" evidence="1">
    <location>
        <begin position="180"/>
        <end position="224"/>
    </location>
</feature>
<evidence type="ECO:0000313" key="3">
    <source>
        <dbReference type="RefSeq" id="XP_014044016.1"/>
    </source>
</evidence>
<dbReference type="RefSeq" id="XP_014044016.1">
    <property type="nucleotide sequence ID" value="XM_014188541.2"/>
</dbReference>
<feature type="compositionally biased region" description="Polar residues" evidence="1">
    <location>
        <begin position="421"/>
        <end position="435"/>
    </location>
</feature>